<evidence type="ECO:0000313" key="20">
    <source>
        <dbReference type="EMBL" id="PPE67216.1"/>
    </source>
</evidence>
<comment type="similarity">
    <text evidence="3">Belongs to the helicase family. RecQ subfamily.</text>
</comment>
<keyword evidence="10" id="KW-0067">ATP-binding</keyword>
<reference evidence="20 21" key="1">
    <citation type="submission" date="2018-02" db="EMBL/GenBank/DDBJ databases">
        <title>Reclassifiation of [Polyangium] brachysporum DSM 7029 as Guopingzhaonella breviflexa gen. nov., sp. nov., a member of the family Comamonadaceae.</title>
        <authorList>
            <person name="Tang B."/>
        </authorList>
    </citation>
    <scope>NUCLEOTIDE SEQUENCE [LARGE SCALE GENOMIC DNA]</scope>
    <source>
        <strain evidence="20 21">BCRC 80649</strain>
    </source>
</reference>
<dbReference type="EC" id="5.6.2.4" evidence="16"/>
<dbReference type="GO" id="GO:0003677">
    <property type="term" value="F:DNA binding"/>
    <property type="evidence" value="ECO:0007669"/>
    <property type="project" value="UniProtKB-KW"/>
</dbReference>
<comment type="caution">
    <text evidence="20">The sequence shown here is derived from an EMBL/GenBank/DDBJ whole genome shotgun (WGS) entry which is preliminary data.</text>
</comment>
<keyword evidence="6" id="KW-0227">DNA damage</keyword>
<name>A0A2S5SWV9_9BURK</name>
<dbReference type="Pfam" id="PF09382">
    <property type="entry name" value="RQC"/>
    <property type="match status" value="1"/>
</dbReference>
<dbReference type="AlphaFoldDB" id="A0A2S5SWV9"/>
<dbReference type="Gene3D" id="1.10.10.10">
    <property type="entry name" value="Winged helix-like DNA-binding domain superfamily/Winged helix DNA-binding domain"/>
    <property type="match status" value="1"/>
</dbReference>
<dbReference type="NCBIfam" id="TIGR01389">
    <property type="entry name" value="recQ"/>
    <property type="match status" value="1"/>
</dbReference>
<dbReference type="InterPro" id="IPR032284">
    <property type="entry name" value="RecQ_Zn-bd"/>
</dbReference>
<evidence type="ECO:0000256" key="14">
    <source>
        <dbReference type="ARBA" id="ARBA00023235"/>
    </source>
</evidence>
<dbReference type="PROSITE" id="PS50967">
    <property type="entry name" value="HRDC"/>
    <property type="match status" value="1"/>
</dbReference>
<dbReference type="InterPro" id="IPR036388">
    <property type="entry name" value="WH-like_DNA-bd_sf"/>
</dbReference>
<keyword evidence="7" id="KW-0378">Hydrolase</keyword>
<dbReference type="PANTHER" id="PTHR13710">
    <property type="entry name" value="DNA HELICASE RECQ FAMILY MEMBER"/>
    <property type="match status" value="1"/>
</dbReference>
<keyword evidence="12" id="KW-0233">DNA recombination</keyword>
<dbReference type="SMART" id="SM00956">
    <property type="entry name" value="RQC"/>
    <property type="match status" value="1"/>
</dbReference>
<evidence type="ECO:0000256" key="5">
    <source>
        <dbReference type="ARBA" id="ARBA00022741"/>
    </source>
</evidence>
<evidence type="ECO:0000256" key="16">
    <source>
        <dbReference type="NCBIfam" id="TIGR01389"/>
    </source>
</evidence>
<dbReference type="GO" id="GO:0043138">
    <property type="term" value="F:3'-5' DNA helicase activity"/>
    <property type="evidence" value="ECO:0007669"/>
    <property type="project" value="UniProtKB-EC"/>
</dbReference>
<dbReference type="EMBL" id="PSNX01000003">
    <property type="protein sequence ID" value="PPE67216.1"/>
    <property type="molecule type" value="Genomic_DNA"/>
</dbReference>
<evidence type="ECO:0000256" key="12">
    <source>
        <dbReference type="ARBA" id="ARBA00023172"/>
    </source>
</evidence>
<evidence type="ECO:0000256" key="1">
    <source>
        <dbReference type="ARBA" id="ARBA00001946"/>
    </source>
</evidence>
<dbReference type="GO" id="GO:0016787">
    <property type="term" value="F:hydrolase activity"/>
    <property type="evidence" value="ECO:0007669"/>
    <property type="project" value="UniProtKB-KW"/>
</dbReference>
<dbReference type="InterPro" id="IPR006293">
    <property type="entry name" value="DNA_helicase_ATP-dep_RecQ_bac"/>
</dbReference>
<dbReference type="SUPFAM" id="SSF52540">
    <property type="entry name" value="P-loop containing nucleoside triphosphate hydrolases"/>
    <property type="match status" value="2"/>
</dbReference>
<dbReference type="PROSITE" id="PS51194">
    <property type="entry name" value="HELICASE_CTER"/>
    <property type="match status" value="1"/>
</dbReference>
<dbReference type="CDD" id="cd18794">
    <property type="entry name" value="SF2_C_RecQ"/>
    <property type="match status" value="1"/>
</dbReference>
<dbReference type="Gene3D" id="3.40.50.300">
    <property type="entry name" value="P-loop containing nucleotide triphosphate hydrolases"/>
    <property type="match status" value="2"/>
</dbReference>
<dbReference type="InterPro" id="IPR011545">
    <property type="entry name" value="DEAD/DEAH_box_helicase_dom"/>
</dbReference>
<keyword evidence="4" id="KW-0479">Metal-binding</keyword>
<dbReference type="SMART" id="SM00490">
    <property type="entry name" value="HELICc"/>
    <property type="match status" value="1"/>
</dbReference>
<dbReference type="SUPFAM" id="SSF47819">
    <property type="entry name" value="HRDC-like"/>
    <property type="match status" value="1"/>
</dbReference>
<keyword evidence="13" id="KW-0234">DNA repair</keyword>
<sequence length="630" mass="68959">MGTIRHSPRSPRLPVPASSNPLSILQEVFGYPAFRGRQAEIVEHVAGGGDALVLMPTGGGKSLCYQVPAIARHRRGCGVAVVVSPLIALMHDQVGALEEAGVHAAFLNSTLTLEEAQRVEREMMSGRLVLLYAAPERVTTPRFLAQLDSLHERGLLSLFAIDEAHCVSQWGHDFRAEYLGLSVLHERYPGVPRIALTATADEHTRADILSRLALEDAGVFISSFDRPNIRYHIVEKDNPRTQLLRFLRAEHAGDAGIVYCQSRKKVEETAAWLSDEGIPALPYHAGLDAGLRQQHQDRFLREEGLVMVATIAFGMGIDKPDVRFVAHLDLPKNIESYYQETGRAGRDGEPAQAWMTYGLADVVNQRRMIDDSPATEDFKRVQRAKLDALLALAEAHDCRRVRLLGYFGEDSEPCGNCDNCLNPPATWDATQAARKTLSCIYRFRPKSFGAGHLIDVLRGKRTDKVAQYGHETLSTFGIGADLSEQQWRSVLRQLVALGHVVAEGEFNTLSLADSARAVLRGEVSLQLRVPAETPLRARAGAGGRGKAGARAAAADLDAAGQARLQALRAWRAEVAREHNLPAYIVFNDATLVQMAREHPDSLDALAGISGVGAKKLEAYGRELLRVLDAV</sequence>
<dbReference type="Pfam" id="PF00570">
    <property type="entry name" value="HRDC"/>
    <property type="match status" value="1"/>
</dbReference>
<keyword evidence="9" id="KW-0862">Zinc</keyword>
<dbReference type="GO" id="GO:0043590">
    <property type="term" value="C:bacterial nucleoid"/>
    <property type="evidence" value="ECO:0007669"/>
    <property type="project" value="TreeGrafter"/>
</dbReference>
<dbReference type="Gene3D" id="1.10.150.80">
    <property type="entry name" value="HRDC domain"/>
    <property type="match status" value="1"/>
</dbReference>
<comment type="cofactor">
    <cofactor evidence="1">
        <name>Mg(2+)</name>
        <dbReference type="ChEBI" id="CHEBI:18420"/>
    </cofactor>
</comment>
<dbReference type="InterPro" id="IPR004589">
    <property type="entry name" value="DNA_helicase_ATP-dep_RecQ"/>
</dbReference>
<dbReference type="GO" id="GO:0006310">
    <property type="term" value="P:DNA recombination"/>
    <property type="evidence" value="ECO:0007669"/>
    <property type="project" value="UniProtKB-UniRule"/>
</dbReference>
<dbReference type="InterPro" id="IPR002121">
    <property type="entry name" value="HRDC_dom"/>
</dbReference>
<evidence type="ECO:0000256" key="10">
    <source>
        <dbReference type="ARBA" id="ARBA00022840"/>
    </source>
</evidence>
<dbReference type="PROSITE" id="PS51192">
    <property type="entry name" value="HELICASE_ATP_BIND_1"/>
    <property type="match status" value="1"/>
</dbReference>
<accession>A0A2S5SWV9</accession>
<dbReference type="PANTHER" id="PTHR13710:SF105">
    <property type="entry name" value="ATP-DEPENDENT DNA HELICASE Q1"/>
    <property type="match status" value="1"/>
</dbReference>
<dbReference type="Pfam" id="PF00270">
    <property type="entry name" value="DEAD"/>
    <property type="match status" value="1"/>
</dbReference>
<organism evidence="20 21">
    <name type="scientific">Caldimonas caldifontis</name>
    <dbReference type="NCBI Taxonomy" id="1452508"/>
    <lineage>
        <taxon>Bacteria</taxon>
        <taxon>Pseudomonadati</taxon>
        <taxon>Pseudomonadota</taxon>
        <taxon>Betaproteobacteria</taxon>
        <taxon>Burkholderiales</taxon>
        <taxon>Sphaerotilaceae</taxon>
        <taxon>Caldimonas</taxon>
    </lineage>
</organism>
<dbReference type="InterPro" id="IPR044876">
    <property type="entry name" value="HRDC_dom_sf"/>
</dbReference>
<comment type="catalytic activity">
    <reaction evidence="15">
        <text>Couples ATP hydrolysis with the unwinding of duplex DNA by translocating in the 3'-5' direction.</text>
        <dbReference type="EC" id="5.6.2.4"/>
    </reaction>
</comment>
<dbReference type="GO" id="GO:0005524">
    <property type="term" value="F:ATP binding"/>
    <property type="evidence" value="ECO:0007669"/>
    <property type="project" value="UniProtKB-KW"/>
</dbReference>
<dbReference type="GO" id="GO:0005737">
    <property type="term" value="C:cytoplasm"/>
    <property type="evidence" value="ECO:0007669"/>
    <property type="project" value="TreeGrafter"/>
</dbReference>
<evidence type="ECO:0000259" key="17">
    <source>
        <dbReference type="PROSITE" id="PS50967"/>
    </source>
</evidence>
<dbReference type="GO" id="GO:0030894">
    <property type="term" value="C:replisome"/>
    <property type="evidence" value="ECO:0007669"/>
    <property type="project" value="TreeGrafter"/>
</dbReference>
<evidence type="ECO:0000256" key="6">
    <source>
        <dbReference type="ARBA" id="ARBA00022763"/>
    </source>
</evidence>
<dbReference type="FunFam" id="3.40.50.300:FF:000156">
    <property type="entry name" value="ATP-dependent DNA helicase recQ"/>
    <property type="match status" value="1"/>
</dbReference>
<dbReference type="InterPro" id="IPR010997">
    <property type="entry name" value="HRDC-like_sf"/>
</dbReference>
<dbReference type="FunFam" id="1.10.10.10:FF:000175">
    <property type="entry name" value="ATP-dependent DNA helicase RecQ"/>
    <property type="match status" value="1"/>
</dbReference>
<evidence type="ECO:0000259" key="19">
    <source>
        <dbReference type="PROSITE" id="PS51194"/>
    </source>
</evidence>
<dbReference type="GO" id="GO:0046872">
    <property type="term" value="F:metal ion binding"/>
    <property type="evidence" value="ECO:0007669"/>
    <property type="project" value="UniProtKB-KW"/>
</dbReference>
<keyword evidence="11" id="KW-0238">DNA-binding</keyword>
<dbReference type="InterPro" id="IPR014001">
    <property type="entry name" value="Helicase_ATP-bd"/>
</dbReference>
<dbReference type="NCBIfam" id="TIGR00614">
    <property type="entry name" value="recQ_fam"/>
    <property type="match status" value="1"/>
</dbReference>
<dbReference type="InterPro" id="IPR027417">
    <property type="entry name" value="P-loop_NTPase"/>
</dbReference>
<dbReference type="GO" id="GO:0009432">
    <property type="term" value="P:SOS response"/>
    <property type="evidence" value="ECO:0007669"/>
    <property type="project" value="UniProtKB-UniRule"/>
</dbReference>
<comment type="cofactor">
    <cofactor evidence="2">
        <name>Zn(2+)</name>
        <dbReference type="ChEBI" id="CHEBI:29105"/>
    </cofactor>
</comment>
<evidence type="ECO:0000256" key="4">
    <source>
        <dbReference type="ARBA" id="ARBA00022723"/>
    </source>
</evidence>
<dbReference type="CDD" id="cd17920">
    <property type="entry name" value="DEXHc_RecQ"/>
    <property type="match status" value="1"/>
</dbReference>
<dbReference type="Proteomes" id="UP000238605">
    <property type="component" value="Unassembled WGS sequence"/>
</dbReference>
<evidence type="ECO:0000256" key="9">
    <source>
        <dbReference type="ARBA" id="ARBA00022833"/>
    </source>
</evidence>
<evidence type="ECO:0000313" key="21">
    <source>
        <dbReference type="Proteomes" id="UP000238605"/>
    </source>
</evidence>
<dbReference type="GO" id="GO:0009378">
    <property type="term" value="F:four-way junction helicase activity"/>
    <property type="evidence" value="ECO:0007669"/>
    <property type="project" value="TreeGrafter"/>
</dbReference>
<feature type="domain" description="Helicase C-terminal" evidence="19">
    <location>
        <begin position="239"/>
        <end position="389"/>
    </location>
</feature>
<dbReference type="FunFam" id="3.40.50.300:FF:000296">
    <property type="entry name" value="ATP-dependent DNA helicase RecQ"/>
    <property type="match status" value="1"/>
</dbReference>
<proteinExistence type="inferred from homology"/>
<dbReference type="Pfam" id="PF00271">
    <property type="entry name" value="Helicase_C"/>
    <property type="match status" value="1"/>
</dbReference>
<evidence type="ECO:0000256" key="13">
    <source>
        <dbReference type="ARBA" id="ARBA00023204"/>
    </source>
</evidence>
<dbReference type="RefSeq" id="WP_104300988.1">
    <property type="nucleotide sequence ID" value="NZ_PSNX01000003.1"/>
</dbReference>
<feature type="domain" description="Helicase ATP-binding" evidence="18">
    <location>
        <begin position="42"/>
        <end position="218"/>
    </location>
</feature>
<evidence type="ECO:0000259" key="18">
    <source>
        <dbReference type="PROSITE" id="PS51192"/>
    </source>
</evidence>
<evidence type="ECO:0000256" key="15">
    <source>
        <dbReference type="ARBA" id="ARBA00034617"/>
    </source>
</evidence>
<dbReference type="OrthoDB" id="9760034at2"/>
<keyword evidence="5" id="KW-0547">Nucleotide-binding</keyword>
<dbReference type="SMART" id="SM00487">
    <property type="entry name" value="DEXDc"/>
    <property type="match status" value="1"/>
</dbReference>
<dbReference type="Pfam" id="PF16124">
    <property type="entry name" value="RecQ_Zn_bind"/>
    <property type="match status" value="1"/>
</dbReference>
<evidence type="ECO:0000256" key="7">
    <source>
        <dbReference type="ARBA" id="ARBA00022801"/>
    </source>
</evidence>
<dbReference type="SMART" id="SM00341">
    <property type="entry name" value="HRDC"/>
    <property type="match status" value="1"/>
</dbReference>
<protein>
    <recommendedName>
        <fullName evidence="16">DNA helicase RecQ</fullName>
        <ecNumber evidence="16">5.6.2.4</ecNumber>
    </recommendedName>
</protein>
<evidence type="ECO:0000256" key="8">
    <source>
        <dbReference type="ARBA" id="ARBA00022806"/>
    </source>
</evidence>
<keyword evidence="14" id="KW-0413">Isomerase</keyword>
<feature type="domain" description="HRDC" evidence="17">
    <location>
        <begin position="557"/>
        <end position="630"/>
    </location>
</feature>
<evidence type="ECO:0000256" key="3">
    <source>
        <dbReference type="ARBA" id="ARBA00005446"/>
    </source>
</evidence>
<keyword evidence="21" id="KW-1185">Reference proteome</keyword>
<dbReference type="InterPro" id="IPR001650">
    <property type="entry name" value="Helicase_C-like"/>
</dbReference>
<dbReference type="GO" id="GO:0006260">
    <property type="term" value="P:DNA replication"/>
    <property type="evidence" value="ECO:0007669"/>
    <property type="project" value="InterPro"/>
</dbReference>
<gene>
    <name evidence="20" type="primary">recQ</name>
    <name evidence="20" type="ORF">C1704_03295</name>
</gene>
<keyword evidence="8 20" id="KW-0347">Helicase</keyword>
<evidence type="ECO:0000256" key="11">
    <source>
        <dbReference type="ARBA" id="ARBA00023125"/>
    </source>
</evidence>
<dbReference type="GO" id="GO:0006281">
    <property type="term" value="P:DNA repair"/>
    <property type="evidence" value="ECO:0007669"/>
    <property type="project" value="UniProtKB-KW"/>
</dbReference>
<dbReference type="InterPro" id="IPR018982">
    <property type="entry name" value="RQC_domain"/>
</dbReference>
<evidence type="ECO:0000256" key="2">
    <source>
        <dbReference type="ARBA" id="ARBA00001947"/>
    </source>
</evidence>